<organism evidence="1 2">
    <name type="scientific">Halococcus hamelinensis 100A6</name>
    <dbReference type="NCBI Taxonomy" id="1132509"/>
    <lineage>
        <taxon>Archaea</taxon>
        <taxon>Methanobacteriati</taxon>
        <taxon>Methanobacteriota</taxon>
        <taxon>Stenosarchaea group</taxon>
        <taxon>Halobacteria</taxon>
        <taxon>Halobacteriales</taxon>
        <taxon>Halococcaceae</taxon>
        <taxon>Halococcus</taxon>
    </lineage>
</organism>
<accession>M0M4Z9</accession>
<dbReference type="eggNOG" id="arCOG06152">
    <property type="taxonomic scope" value="Archaea"/>
</dbReference>
<dbReference type="RefSeq" id="WP_007690845.1">
    <property type="nucleotide sequence ID" value="NZ_AJRK01000166.1"/>
</dbReference>
<dbReference type="OrthoDB" id="264986at2157"/>
<protein>
    <submittedName>
        <fullName evidence="1">Uncharacterized protein</fullName>
    </submittedName>
</protein>
<comment type="caution">
    <text evidence="1">The sequence shown here is derived from an EMBL/GenBank/DDBJ whole genome shotgun (WGS) entry which is preliminary data.</text>
</comment>
<reference evidence="1 2" key="1">
    <citation type="journal article" date="2014" name="PLoS Genet.">
        <title>Phylogenetically driven sequencing of extremely halophilic archaea reveals strategies for static and dynamic osmo-response.</title>
        <authorList>
            <person name="Becker E.A."/>
            <person name="Seitzer P.M."/>
            <person name="Tritt A."/>
            <person name="Larsen D."/>
            <person name="Krusor M."/>
            <person name="Yao A.I."/>
            <person name="Wu D."/>
            <person name="Madern D."/>
            <person name="Eisen J.A."/>
            <person name="Darling A.E."/>
            <person name="Facciotti M.T."/>
        </authorList>
    </citation>
    <scope>NUCLEOTIDE SEQUENCE [LARGE SCALE GENOMIC DNA]</scope>
    <source>
        <strain evidence="1 2">100A6</strain>
    </source>
</reference>
<dbReference type="EMBL" id="AOMB01000009">
    <property type="protein sequence ID" value="EMA40776.1"/>
    <property type="molecule type" value="Genomic_DNA"/>
</dbReference>
<dbReference type="PATRIC" id="fig|1132509.6.peg.766"/>
<name>M0M4Z9_9EURY</name>
<keyword evidence="2" id="KW-1185">Reference proteome</keyword>
<sequence>MGNGENGSPESGWSSKRRQIAYQETRAALGAQQAALTQIDNKAIENVRITTILLGVFVSAARLSDFTFEPVTRIIGGFALTASLGAGIFTYNETDPYLGLNQEYIDELIADEFARSDTWEKDLPEFLAGFVDENADDIEFNGASLTVAQASLFIGVVFVALSAVI</sequence>
<dbReference type="Proteomes" id="UP000011566">
    <property type="component" value="Unassembled WGS sequence"/>
</dbReference>
<gene>
    <name evidence="1" type="ORF">C447_03241</name>
</gene>
<dbReference type="AlphaFoldDB" id="M0M4Z9"/>
<proteinExistence type="predicted"/>
<evidence type="ECO:0000313" key="1">
    <source>
        <dbReference type="EMBL" id="EMA40776.1"/>
    </source>
</evidence>
<evidence type="ECO:0000313" key="2">
    <source>
        <dbReference type="Proteomes" id="UP000011566"/>
    </source>
</evidence>